<proteinExistence type="predicted"/>
<evidence type="ECO:0000313" key="1">
    <source>
        <dbReference type="EMBL" id="AOM78246.1"/>
    </source>
</evidence>
<dbReference type="KEGG" id="psty:BFS30_14335"/>
<evidence type="ECO:0008006" key="3">
    <source>
        <dbReference type="Google" id="ProtNLM"/>
    </source>
</evidence>
<sequence length="89" mass="9506">MTGLRNVSLTGGPYEYTANVVFGNATDLRWVVMGNPRLEFYASAPVNGKTFITLSGADFGEIGQQFICLVGETDFGSTIFANMGVTVSN</sequence>
<keyword evidence="2" id="KW-1185">Reference proteome</keyword>
<reference evidence="1 2" key="1">
    <citation type="submission" date="2016-08" db="EMBL/GenBank/DDBJ databases">
        <authorList>
            <person name="Seilhamer J.J."/>
        </authorList>
    </citation>
    <scope>NUCLEOTIDE SEQUENCE [LARGE SCALE GENOMIC DNA]</scope>
    <source>
        <strain evidence="1 2">DX4</strain>
    </source>
</reference>
<dbReference type="EMBL" id="CP017141">
    <property type="protein sequence ID" value="AOM78246.1"/>
    <property type="molecule type" value="Genomic_DNA"/>
</dbReference>
<name>A0A1D7QHU5_9SPHI</name>
<dbReference type="Proteomes" id="UP000094313">
    <property type="component" value="Chromosome"/>
</dbReference>
<dbReference type="RefSeq" id="WP_069379911.1">
    <property type="nucleotide sequence ID" value="NZ_CP017141.1"/>
</dbReference>
<organism evidence="1 2">
    <name type="scientific">Pedobacter steynii</name>
    <dbReference type="NCBI Taxonomy" id="430522"/>
    <lineage>
        <taxon>Bacteria</taxon>
        <taxon>Pseudomonadati</taxon>
        <taxon>Bacteroidota</taxon>
        <taxon>Sphingobacteriia</taxon>
        <taxon>Sphingobacteriales</taxon>
        <taxon>Sphingobacteriaceae</taxon>
        <taxon>Pedobacter</taxon>
    </lineage>
</organism>
<dbReference type="AlphaFoldDB" id="A0A1D7QHU5"/>
<gene>
    <name evidence="1" type="ORF">BFS30_14335</name>
</gene>
<dbReference type="OrthoDB" id="770734at2"/>
<evidence type="ECO:0000313" key="2">
    <source>
        <dbReference type="Proteomes" id="UP000094313"/>
    </source>
</evidence>
<accession>A0A1D7QHU5</accession>
<protein>
    <recommendedName>
        <fullName evidence="3">IPT/TIG domain-containing protein</fullName>
    </recommendedName>
</protein>